<dbReference type="GO" id="GO:0005783">
    <property type="term" value="C:endoplasmic reticulum"/>
    <property type="evidence" value="ECO:0007669"/>
    <property type="project" value="TreeGrafter"/>
</dbReference>
<evidence type="ECO:0000256" key="5">
    <source>
        <dbReference type="ARBA" id="ARBA00022692"/>
    </source>
</evidence>
<evidence type="ECO:0000256" key="12">
    <source>
        <dbReference type="ARBA" id="ARBA00023136"/>
    </source>
</evidence>
<evidence type="ECO:0000256" key="16">
    <source>
        <dbReference type="ARBA" id="ARBA00047669"/>
    </source>
</evidence>
<dbReference type="GO" id="GO:0070062">
    <property type="term" value="C:extracellular exosome"/>
    <property type="evidence" value="ECO:0007669"/>
    <property type="project" value="TreeGrafter"/>
</dbReference>
<evidence type="ECO:0000256" key="4">
    <source>
        <dbReference type="ARBA" id="ARBA00007658"/>
    </source>
</evidence>
<keyword evidence="11" id="KW-0333">Golgi apparatus</keyword>
<evidence type="ECO:0000256" key="6">
    <source>
        <dbReference type="ARBA" id="ARBA00022723"/>
    </source>
</evidence>
<keyword evidence="12" id="KW-0472">Membrane</keyword>
<keyword evidence="13 19" id="KW-1015">Disulfide bond</keyword>
<comment type="subcellular location">
    <subcellularLocation>
        <location evidence="2">Golgi apparatus membrane</location>
        <topology evidence="2">Single-pass type II membrane protein</topology>
    </subcellularLocation>
</comment>
<comment type="similarity">
    <text evidence="4 20">Belongs to the glycosyl hydrolase 47 family.</text>
</comment>
<keyword evidence="9" id="KW-0735">Signal-anchor</keyword>
<evidence type="ECO:0000256" key="10">
    <source>
        <dbReference type="ARBA" id="ARBA00022989"/>
    </source>
</evidence>
<reference evidence="21" key="1">
    <citation type="submission" date="2025-08" db="UniProtKB">
        <authorList>
            <consortium name="Ensembl"/>
        </authorList>
    </citation>
    <scope>IDENTIFICATION</scope>
</reference>
<dbReference type="EC" id="3.2.1.-" evidence="20"/>
<dbReference type="InterPro" id="IPR050749">
    <property type="entry name" value="Glycosyl_Hydrolase_47"/>
</dbReference>
<dbReference type="GO" id="GO:0006491">
    <property type="term" value="P:N-glycan processing"/>
    <property type="evidence" value="ECO:0007669"/>
    <property type="project" value="UniProtKB-ARBA"/>
</dbReference>
<dbReference type="FunFam" id="1.50.10.10:FF:000017">
    <property type="entry name" value="alpha-1,2-Mannosidase"/>
    <property type="match status" value="1"/>
</dbReference>
<accession>A0A8C4N369</accession>
<keyword evidence="8 18" id="KW-0106">Calcium</keyword>
<comment type="cofactor">
    <cofactor evidence="1 18">
        <name>Ca(2+)</name>
        <dbReference type="ChEBI" id="CHEBI:29108"/>
    </cofactor>
</comment>
<evidence type="ECO:0000256" key="18">
    <source>
        <dbReference type="PIRSR" id="PIRSR601382-2"/>
    </source>
</evidence>
<dbReference type="Ensembl" id="ENSEBUT00000000479.1">
    <property type="protein sequence ID" value="ENSEBUP00000000190.1"/>
    <property type="gene ID" value="ENSEBUG00000000407.1"/>
</dbReference>
<dbReference type="GO" id="GO:0005509">
    <property type="term" value="F:calcium ion binding"/>
    <property type="evidence" value="ECO:0007669"/>
    <property type="project" value="InterPro"/>
</dbReference>
<sequence length="436" mass="48972">MIFKADARCPQGDRREALRRTCGQTDGSVKLGATIVDSLDTLHIMGLRKEFQEGAAWVRQHLDFDLVFLAKAVDLGKRLLPAFNTPTGIPWAMVNLKTGVGRNWGWASGGCSVLAEIGTLHLEFEQLSHLTGNPIFSEKVRNIRDVLDRMKKPQGLYPNYVHPSTGNWGQQHVSMGGLGDSFYEYLLKSWLMSGKMDEQARRMYNEAIEAILKHLLRRTPGGLTFIGEWKNGFVERKMGHLACFAGGMLALGVDSTPEELTADGSQAGEASEPKNHLEMAAKIAHTCHESYDRAAVKLGPEIFRFDGAAEAVGTRHVEKYYILRPEVVETYFYLWRITKDPKYREWGWEAVQALERNCRVQGGYSGIRDVYSSVPSHDDVQQSFFLAETLKYLYLLFSDDSVLPLDQWVFSTEAHPLPVIPRTVNATKQEPSLVSS</sequence>
<dbReference type="GO" id="GO:0004571">
    <property type="term" value="F:mannosyl-oligosaccharide 1,2-alpha-mannosidase activity"/>
    <property type="evidence" value="ECO:0007669"/>
    <property type="project" value="UniProtKB-EC"/>
</dbReference>
<evidence type="ECO:0000256" key="1">
    <source>
        <dbReference type="ARBA" id="ARBA00001913"/>
    </source>
</evidence>
<dbReference type="Proteomes" id="UP000694388">
    <property type="component" value="Unplaced"/>
</dbReference>
<evidence type="ECO:0000256" key="13">
    <source>
        <dbReference type="ARBA" id="ARBA00023157"/>
    </source>
</evidence>
<evidence type="ECO:0000256" key="9">
    <source>
        <dbReference type="ARBA" id="ARBA00022968"/>
    </source>
</evidence>
<evidence type="ECO:0000256" key="19">
    <source>
        <dbReference type="PIRSR" id="PIRSR601382-3"/>
    </source>
</evidence>
<evidence type="ECO:0000256" key="14">
    <source>
        <dbReference type="ARBA" id="ARBA00023180"/>
    </source>
</evidence>
<dbReference type="Gene3D" id="1.50.10.10">
    <property type="match status" value="1"/>
</dbReference>
<keyword evidence="15 20" id="KW-0326">Glycosidase</keyword>
<reference evidence="21" key="2">
    <citation type="submission" date="2025-09" db="UniProtKB">
        <authorList>
            <consortium name="Ensembl"/>
        </authorList>
    </citation>
    <scope>IDENTIFICATION</scope>
</reference>
<dbReference type="Pfam" id="PF01532">
    <property type="entry name" value="Glyco_hydro_47"/>
    <property type="match status" value="2"/>
</dbReference>
<dbReference type="PANTHER" id="PTHR11742:SF6">
    <property type="entry name" value="MANNOSYL-OLIGOSACCHARIDE ALPHA-1,2-MANNOSIDASE IA-RELATED"/>
    <property type="match status" value="1"/>
</dbReference>
<evidence type="ECO:0000256" key="17">
    <source>
        <dbReference type="ARBA" id="ARBA00048605"/>
    </source>
</evidence>
<dbReference type="InterPro" id="IPR012341">
    <property type="entry name" value="6hp_glycosidase-like_sf"/>
</dbReference>
<feature type="binding site" evidence="18">
    <location>
        <position position="412"/>
    </location>
    <ligand>
        <name>Ca(2+)</name>
        <dbReference type="ChEBI" id="CHEBI:29108"/>
    </ligand>
</feature>
<keyword evidence="10" id="KW-1133">Transmembrane helix</keyword>
<evidence type="ECO:0000313" key="22">
    <source>
        <dbReference type="Proteomes" id="UP000694388"/>
    </source>
</evidence>
<name>A0A8C4N369_EPTBU</name>
<dbReference type="AlphaFoldDB" id="A0A8C4N369"/>
<keyword evidence="22" id="KW-1185">Reference proteome</keyword>
<dbReference type="PANTHER" id="PTHR11742">
    <property type="entry name" value="MANNOSYL-OLIGOSACCHARIDE ALPHA-1,2-MANNOSIDASE-RELATED"/>
    <property type="match status" value="1"/>
</dbReference>
<evidence type="ECO:0000256" key="15">
    <source>
        <dbReference type="ARBA" id="ARBA00023295"/>
    </source>
</evidence>
<dbReference type="SUPFAM" id="SSF48225">
    <property type="entry name" value="Seven-hairpin glycosidases"/>
    <property type="match status" value="1"/>
</dbReference>
<comment type="catalytic activity">
    <reaction evidence="17">
        <text>N(4)-(alpha-D-Man-(1-&gt;2)-alpha-D-Man-(1-&gt;2)-alpha-D-Man-(1-&gt;3)-[alpha-D-Man-(1-&gt;2)-alpha-D-Man-(1-&gt;3)-[alpha-D-Man-(1-&gt;2)-alpha-D-Man-(1-&gt;6)]-alpha-D-Man-(1-&gt;6)]-beta-D-Man-(1-&gt;4)-beta-D-GlcNAc-(1-&gt;4)-beta-D-GlcNAc)-L-asparaginyl-[protein] (N-glucan mannose isomer 9A1,2,3B1,2,3) + 4 H2O = N(4)-(alpha-D-Man-(1-&gt;3)-[alpha-D-Man-(1-&gt;3)-[alpha-D-Man-(1-&gt;6)]-alpha-D-Man-(1-&gt;6)]-beta-D-Man-(1-&gt;4)-beta-D-GlcNAc-(1-&gt;4)-beta-D-GlcNAc)-L-asparaginyl-[protein] (N-glucan mannose isomer 5A1,2) + 4 beta-D-mannose</text>
        <dbReference type="Rhea" id="RHEA:56008"/>
        <dbReference type="Rhea" id="RHEA-COMP:14356"/>
        <dbReference type="Rhea" id="RHEA-COMP:14367"/>
        <dbReference type="ChEBI" id="CHEBI:15377"/>
        <dbReference type="ChEBI" id="CHEBI:28563"/>
        <dbReference type="ChEBI" id="CHEBI:59087"/>
        <dbReference type="ChEBI" id="CHEBI:139493"/>
        <dbReference type="EC" id="3.2.1.113"/>
    </reaction>
</comment>
<evidence type="ECO:0000313" key="21">
    <source>
        <dbReference type="Ensembl" id="ENSEBUP00000000190.1"/>
    </source>
</evidence>
<evidence type="ECO:0000256" key="20">
    <source>
        <dbReference type="RuleBase" id="RU361193"/>
    </source>
</evidence>
<dbReference type="GO" id="GO:0000139">
    <property type="term" value="C:Golgi membrane"/>
    <property type="evidence" value="ECO:0007669"/>
    <property type="project" value="UniProtKB-SubCell"/>
</dbReference>
<keyword evidence="14" id="KW-0325">Glycoprotein</keyword>
<keyword evidence="7 20" id="KW-0378">Hydrolase</keyword>
<feature type="disulfide bond" evidence="19">
    <location>
        <begin position="243"/>
        <end position="287"/>
    </location>
</feature>
<organism evidence="21 22">
    <name type="scientific">Eptatretus burgeri</name>
    <name type="common">Inshore hagfish</name>
    <dbReference type="NCBI Taxonomy" id="7764"/>
    <lineage>
        <taxon>Eukaryota</taxon>
        <taxon>Metazoa</taxon>
        <taxon>Chordata</taxon>
        <taxon>Craniata</taxon>
        <taxon>Vertebrata</taxon>
        <taxon>Cyclostomata</taxon>
        <taxon>Myxini</taxon>
        <taxon>Myxiniformes</taxon>
        <taxon>Myxinidae</taxon>
        <taxon>Eptatretinae</taxon>
        <taxon>Eptatretus</taxon>
    </lineage>
</organism>
<dbReference type="GO" id="GO:0005975">
    <property type="term" value="P:carbohydrate metabolic process"/>
    <property type="evidence" value="ECO:0007669"/>
    <property type="project" value="InterPro"/>
</dbReference>
<comment type="pathway">
    <text evidence="3">Protein modification; protein glycosylation.</text>
</comment>
<keyword evidence="6 18" id="KW-0479">Metal-binding</keyword>
<dbReference type="PRINTS" id="PR00747">
    <property type="entry name" value="GLYHDRLASE47"/>
</dbReference>
<keyword evidence="5" id="KW-0812">Transmembrane</keyword>
<evidence type="ECO:0000256" key="8">
    <source>
        <dbReference type="ARBA" id="ARBA00022837"/>
    </source>
</evidence>
<protein>
    <recommendedName>
        <fullName evidence="20">alpha-1,2-Mannosidase</fullName>
        <ecNumber evidence="20">3.2.1.-</ecNumber>
    </recommendedName>
</protein>
<dbReference type="InterPro" id="IPR036026">
    <property type="entry name" value="Seven-hairpin_glycosidases"/>
</dbReference>
<dbReference type="InterPro" id="IPR001382">
    <property type="entry name" value="Glyco_hydro_47"/>
</dbReference>
<comment type="catalytic activity">
    <reaction evidence="16">
        <text>N(4)-(alpha-D-Man-(1-&gt;2)-alpha-D-Man-(1-&gt;2)-alpha-D-Man-(1-&gt;3)-[alpha-D-Man-(1-&gt;3)-[alpha-D-Man-(1-&gt;2)-alpha-D-Man-(1-&gt;6)]-alpha-D-Man-(1-&gt;6)]-beta-D-Man-(1-&gt;4)-beta-D-GlcNAc-(1-&gt;4)-beta-D-GlcNAc)-L-asparaginyl-[protein] (N-glucan mannose isomer 8A1,2,3B1,3) + 3 H2O = N(4)-(alpha-D-Man-(1-&gt;3)-[alpha-D-Man-(1-&gt;3)-[alpha-D-Man-(1-&gt;6)]-alpha-D-Man-(1-&gt;6)]-beta-D-Man-(1-&gt;4)-beta-D-GlcNAc-(1-&gt;4)-beta-D-GlcNAc)-L-asparaginyl-[protein] (N-glucan mannose isomer 5A1,2) + 3 beta-D-mannose</text>
        <dbReference type="Rhea" id="RHEA:56028"/>
        <dbReference type="Rhea" id="RHEA-COMP:14358"/>
        <dbReference type="Rhea" id="RHEA-COMP:14367"/>
        <dbReference type="ChEBI" id="CHEBI:15377"/>
        <dbReference type="ChEBI" id="CHEBI:28563"/>
        <dbReference type="ChEBI" id="CHEBI:59087"/>
        <dbReference type="ChEBI" id="CHEBI:60628"/>
        <dbReference type="EC" id="3.2.1.113"/>
    </reaction>
</comment>
<evidence type="ECO:0000256" key="2">
    <source>
        <dbReference type="ARBA" id="ARBA00004323"/>
    </source>
</evidence>
<evidence type="ECO:0000256" key="11">
    <source>
        <dbReference type="ARBA" id="ARBA00023034"/>
    </source>
</evidence>
<proteinExistence type="inferred from homology"/>
<evidence type="ECO:0000256" key="7">
    <source>
        <dbReference type="ARBA" id="ARBA00022801"/>
    </source>
</evidence>
<dbReference type="GeneTree" id="ENSGT00940000158188"/>
<evidence type="ECO:0000256" key="3">
    <source>
        <dbReference type="ARBA" id="ARBA00004922"/>
    </source>
</evidence>